<dbReference type="InterPro" id="IPR018642">
    <property type="entry name" value="DUF2066"/>
</dbReference>
<protein>
    <recommendedName>
        <fullName evidence="4">DUF2066 domain-containing protein</fullName>
    </recommendedName>
</protein>
<evidence type="ECO:0000256" key="1">
    <source>
        <dbReference type="SAM" id="SignalP"/>
    </source>
</evidence>
<dbReference type="OrthoDB" id="6195299at2"/>
<keyword evidence="3" id="KW-1185">Reference proteome</keyword>
<reference evidence="2 3" key="1">
    <citation type="submission" date="2016-10" db="EMBL/GenBank/DDBJ databases">
        <authorList>
            <person name="de Groot N.N."/>
        </authorList>
    </citation>
    <scope>NUCLEOTIDE SEQUENCE [LARGE SCALE GENOMIC DNA]</scope>
    <source>
        <strain evidence="2 3">HL3</strain>
    </source>
</reference>
<dbReference type="STRING" id="1123397.SAMN05660831_01067"/>
<organism evidence="2 3">
    <name type="scientific">Thiohalospira halophila DSM 15071</name>
    <dbReference type="NCBI Taxonomy" id="1123397"/>
    <lineage>
        <taxon>Bacteria</taxon>
        <taxon>Pseudomonadati</taxon>
        <taxon>Pseudomonadota</taxon>
        <taxon>Gammaproteobacteria</taxon>
        <taxon>Thiohalospirales</taxon>
        <taxon>Thiohalospiraceae</taxon>
        <taxon>Thiohalospira</taxon>
    </lineage>
</organism>
<name>A0A1I1Q9V0_9GAMM</name>
<feature type="chain" id="PRO_5011715775" description="DUF2066 domain-containing protein" evidence="1">
    <location>
        <begin position="30"/>
        <end position="352"/>
    </location>
</feature>
<dbReference type="AlphaFoldDB" id="A0A1I1Q9V0"/>
<feature type="signal peptide" evidence="1">
    <location>
        <begin position="1"/>
        <end position="29"/>
    </location>
</feature>
<evidence type="ECO:0008006" key="4">
    <source>
        <dbReference type="Google" id="ProtNLM"/>
    </source>
</evidence>
<keyword evidence="1" id="KW-0732">Signal</keyword>
<accession>A0A1I1Q9V0</accession>
<evidence type="ECO:0000313" key="3">
    <source>
        <dbReference type="Proteomes" id="UP000198611"/>
    </source>
</evidence>
<sequence>MTPASIPLHRLPLLVLLSLTLFMAGGASAATVEGLYEIRIEVESQGAEERQRALRAGLRQVLVRVSGSAGSGELTGIAAAVAEPGRYLQQYRYTDEEGEGLTLWMRFQSRAVRQLLESEDLPVWGRMRPATLVWLAVEEDGERRLLGPESGHPVYRAVVERARLRGLPLRWPLRDLRDRRSVEAADVAAGFVEPVRAASARYATDAVLMGRVRREASGEWVADWTLLRGEQTSRWSVTGDLLIEVTDAGVDGTAETLAAAYAGGSGEGGSVTLAVSGVRDLGGYVGVRDYLAGLSAVRRVQVHSVAGDQLRLEVTLRGGADGLIQAIGLGDTLVRTRRPTGAGDVLHYRHLP</sequence>
<dbReference type="RefSeq" id="WP_093427716.1">
    <property type="nucleotide sequence ID" value="NZ_FOMJ01000002.1"/>
</dbReference>
<dbReference type="Pfam" id="PF09839">
    <property type="entry name" value="DUF2066"/>
    <property type="match status" value="1"/>
</dbReference>
<dbReference type="Proteomes" id="UP000198611">
    <property type="component" value="Unassembled WGS sequence"/>
</dbReference>
<dbReference type="EMBL" id="FOMJ01000002">
    <property type="protein sequence ID" value="SFD18845.1"/>
    <property type="molecule type" value="Genomic_DNA"/>
</dbReference>
<gene>
    <name evidence="2" type="ORF">SAMN05660831_01067</name>
</gene>
<proteinExistence type="predicted"/>
<evidence type="ECO:0000313" key="2">
    <source>
        <dbReference type="EMBL" id="SFD18845.1"/>
    </source>
</evidence>